<sequence length="75" mass="9281">MIYYINRHRAHPWLVAVVSALILTIVEWIAKDYGKVWYFNRWYIIWSYASYFKPMVMAYVYSLIFYKMFKPRNPS</sequence>
<dbReference type="EMBL" id="CP145892">
    <property type="protein sequence ID" value="WWP23455.1"/>
    <property type="molecule type" value="Genomic_DNA"/>
</dbReference>
<evidence type="ECO:0000256" key="1">
    <source>
        <dbReference type="SAM" id="Phobius"/>
    </source>
</evidence>
<gene>
    <name evidence="2" type="ORF">V6668_15175</name>
</gene>
<keyword evidence="1" id="KW-1133">Transmembrane helix</keyword>
<feature type="transmembrane region" description="Helical" evidence="1">
    <location>
        <begin position="12"/>
        <end position="30"/>
    </location>
</feature>
<accession>A0ABD8B1B7</accession>
<proteinExistence type="predicted"/>
<organism evidence="2 3">
    <name type="scientific">Paenibacillus amylolyticus</name>
    <dbReference type="NCBI Taxonomy" id="1451"/>
    <lineage>
        <taxon>Bacteria</taxon>
        <taxon>Bacillati</taxon>
        <taxon>Bacillota</taxon>
        <taxon>Bacilli</taxon>
        <taxon>Bacillales</taxon>
        <taxon>Paenibacillaceae</taxon>
        <taxon>Paenibacillus</taxon>
    </lineage>
</organism>
<dbReference type="Proteomes" id="UP001364764">
    <property type="component" value="Chromosome"/>
</dbReference>
<evidence type="ECO:0000313" key="2">
    <source>
        <dbReference type="EMBL" id="WWP23455.1"/>
    </source>
</evidence>
<reference evidence="2 3" key="1">
    <citation type="submission" date="2024-02" db="EMBL/GenBank/DDBJ databases">
        <title>Complete sequences of two Paenibacillus sp. strains and one Lysinibacillus strain isolated from the environment on STAA medium highlight biotechnological potential.</title>
        <authorList>
            <person name="Attere S.A."/>
            <person name="Piche L.C."/>
            <person name="Intertaglia L."/>
            <person name="Lami R."/>
            <person name="Charette S.J."/>
            <person name="Vincent A.T."/>
        </authorList>
    </citation>
    <scope>NUCLEOTIDE SEQUENCE [LARGE SCALE GENOMIC DNA]</scope>
    <source>
        <strain evidence="2 3">Y5S-7</strain>
    </source>
</reference>
<name>A0ABD8B1B7_PAEAM</name>
<keyword evidence="1" id="KW-0472">Membrane</keyword>
<feature type="transmembrane region" description="Helical" evidence="1">
    <location>
        <begin position="42"/>
        <end position="66"/>
    </location>
</feature>
<keyword evidence="1" id="KW-0812">Transmembrane</keyword>
<dbReference type="GeneID" id="93476834"/>
<protein>
    <submittedName>
        <fullName evidence="2">Uncharacterized protein</fullName>
    </submittedName>
</protein>
<dbReference type="AlphaFoldDB" id="A0ABD8B1B7"/>
<dbReference type="RefSeq" id="WP_338708845.1">
    <property type="nucleotide sequence ID" value="NZ_CP145892.1"/>
</dbReference>
<evidence type="ECO:0000313" key="3">
    <source>
        <dbReference type="Proteomes" id="UP001364764"/>
    </source>
</evidence>